<dbReference type="GO" id="GO:0016787">
    <property type="term" value="F:hydrolase activity"/>
    <property type="evidence" value="ECO:0007669"/>
    <property type="project" value="UniProtKB-KW"/>
</dbReference>
<accession>A0A927K7S2</accession>
<comment type="caution">
    <text evidence="2">The sequence shown here is derived from an EMBL/GenBank/DDBJ whole genome shotgun (WGS) entry which is preliminary data.</text>
</comment>
<protein>
    <submittedName>
        <fullName evidence="2">Alpha/beta fold hydrolase</fullName>
    </submittedName>
</protein>
<gene>
    <name evidence="2" type="ORF">IE331_13085</name>
</gene>
<organism evidence="2 3">
    <name type="scientific">Nocardioides donggukensis</name>
    <dbReference type="NCBI Taxonomy" id="2774019"/>
    <lineage>
        <taxon>Bacteria</taxon>
        <taxon>Bacillati</taxon>
        <taxon>Actinomycetota</taxon>
        <taxon>Actinomycetes</taxon>
        <taxon>Propionibacteriales</taxon>
        <taxon>Nocardioidaceae</taxon>
        <taxon>Nocardioides</taxon>
    </lineage>
</organism>
<dbReference type="Gene3D" id="3.40.50.1820">
    <property type="entry name" value="alpha/beta hydrolase"/>
    <property type="match status" value="1"/>
</dbReference>
<reference evidence="2" key="1">
    <citation type="submission" date="2020-09" db="EMBL/GenBank/DDBJ databases">
        <title>Nocardioides sp. strain MJB4 16S ribosomal RNA gene Genome sequencing and assembly.</title>
        <authorList>
            <person name="Kim I."/>
        </authorList>
    </citation>
    <scope>NUCLEOTIDE SEQUENCE</scope>
    <source>
        <strain evidence="2">MJB4</strain>
    </source>
</reference>
<dbReference type="EMBL" id="JACYXZ010000003">
    <property type="protein sequence ID" value="MBD8870563.1"/>
    <property type="molecule type" value="Genomic_DNA"/>
</dbReference>
<dbReference type="InterPro" id="IPR029058">
    <property type="entry name" value="AB_hydrolase_fold"/>
</dbReference>
<evidence type="ECO:0000259" key="1">
    <source>
        <dbReference type="Pfam" id="PF12695"/>
    </source>
</evidence>
<keyword evidence="3" id="KW-1185">Reference proteome</keyword>
<feature type="domain" description="Alpha/beta hydrolase fold-5" evidence="1">
    <location>
        <begin position="104"/>
        <end position="202"/>
    </location>
</feature>
<dbReference type="Pfam" id="PF12695">
    <property type="entry name" value="Abhydrolase_5"/>
    <property type="match status" value="1"/>
</dbReference>
<dbReference type="AlphaFoldDB" id="A0A927K7S2"/>
<name>A0A927K7S2_9ACTN</name>
<dbReference type="InterPro" id="IPR029059">
    <property type="entry name" value="AB_hydrolase_5"/>
</dbReference>
<evidence type="ECO:0000313" key="2">
    <source>
        <dbReference type="EMBL" id="MBD8870563.1"/>
    </source>
</evidence>
<dbReference type="Proteomes" id="UP000616839">
    <property type="component" value="Unassembled WGS sequence"/>
</dbReference>
<sequence length="239" mass="25624">MGLGAARLGALGHDDPVHLQPRLIPTHVPEHPEGAVLLLHGGAAREGRMAVSPTQLSVLRMIPIARRIAKAGRGRLAVYRLLNSVRGWDHEFTPVRDVEWALDSVQQQHGELGTCLVGHSLGGRAALMAGGHTGVRSVVALNPWVYPTDDTDLAGRRVLFVHGTEDRIADPARAETVARRVARRTDVGFIQVPGGKHAMLRQGGVFEQAAADWALATLLGEQVPAPVGRVLAGEPWLTL</sequence>
<proteinExistence type="predicted"/>
<keyword evidence="2" id="KW-0378">Hydrolase</keyword>
<evidence type="ECO:0000313" key="3">
    <source>
        <dbReference type="Proteomes" id="UP000616839"/>
    </source>
</evidence>
<dbReference type="SUPFAM" id="SSF53474">
    <property type="entry name" value="alpha/beta-Hydrolases"/>
    <property type="match status" value="1"/>
</dbReference>